<accession>A0A951Q864</accession>
<reference evidence="2" key="2">
    <citation type="journal article" date="2022" name="Microbiol. Resour. Announc.">
        <title>Metagenome Sequencing to Explore Phylogenomics of Terrestrial Cyanobacteria.</title>
        <authorList>
            <person name="Ward R.D."/>
            <person name="Stajich J.E."/>
            <person name="Johansen J.R."/>
            <person name="Huntemann M."/>
            <person name="Clum A."/>
            <person name="Foster B."/>
            <person name="Foster B."/>
            <person name="Roux S."/>
            <person name="Palaniappan K."/>
            <person name="Varghese N."/>
            <person name="Mukherjee S."/>
            <person name="Reddy T.B.K."/>
            <person name="Daum C."/>
            <person name="Copeland A."/>
            <person name="Chen I.A."/>
            <person name="Ivanova N.N."/>
            <person name="Kyrpides N.C."/>
            <person name="Shapiro N."/>
            <person name="Eloe-Fadrosh E.A."/>
            <person name="Pietrasiak N."/>
        </authorList>
    </citation>
    <scope>NUCLEOTIDE SEQUENCE</scope>
    <source>
        <strain evidence="2">UHER 2000/2452</strain>
    </source>
</reference>
<keyword evidence="1" id="KW-0812">Transmembrane</keyword>
<evidence type="ECO:0000256" key="1">
    <source>
        <dbReference type="SAM" id="Phobius"/>
    </source>
</evidence>
<keyword evidence="1" id="KW-1133">Transmembrane helix</keyword>
<evidence type="ECO:0000313" key="2">
    <source>
        <dbReference type="EMBL" id="MBW4657211.1"/>
    </source>
</evidence>
<organism evidence="2 3">
    <name type="scientific">Drouetiella hepatica Uher 2000/2452</name>
    <dbReference type="NCBI Taxonomy" id="904376"/>
    <lineage>
        <taxon>Bacteria</taxon>
        <taxon>Bacillati</taxon>
        <taxon>Cyanobacteriota</taxon>
        <taxon>Cyanophyceae</taxon>
        <taxon>Oculatellales</taxon>
        <taxon>Oculatellaceae</taxon>
        <taxon>Drouetiella</taxon>
    </lineage>
</organism>
<dbReference type="EMBL" id="JAHHHD010000001">
    <property type="protein sequence ID" value="MBW4657211.1"/>
    <property type="molecule type" value="Genomic_DNA"/>
</dbReference>
<comment type="caution">
    <text evidence="2">The sequence shown here is derived from an EMBL/GenBank/DDBJ whole genome shotgun (WGS) entry which is preliminary data.</text>
</comment>
<sequence>MRQPNLSTSNSEASMPNVFTKALYSKRVRGVATAGLGFVLTLAALDVAINLLFPYPTDPLNTSPGAMNLYFDYGRSIEGKVTRQLGATDETSAPIARPGWLDSRLGEGQAVKPAPGEDLLVAIYGMSFAARTGEAMEKLDSKLTLRIIAGPSAPPSFSFAAYETDRRNHQANVVMLGILASSVKGMGAMTGMTWGAEVPAPYTFPKYKIEQERLETVQPQIKSLADLRVAMGDRPKRDAFVAQLQEHDQFFSSFTFEKSWLDASAIVRMLRRALAKSHQDNITSQIHTPSGFNPEWEQVPVLEKMVQEFATTAKQDGKLPIVLLFNDRGYDDHLYRLLQPTLEQNQIPFVSTHEIAPATDGSNFVGDGHFTEAVDQRIAQKVLEIVNEKIDRDKSN</sequence>
<feature type="transmembrane region" description="Helical" evidence="1">
    <location>
        <begin position="31"/>
        <end position="53"/>
    </location>
</feature>
<reference evidence="2" key="1">
    <citation type="submission" date="2021-05" db="EMBL/GenBank/DDBJ databases">
        <authorList>
            <person name="Pietrasiak N."/>
            <person name="Ward R."/>
            <person name="Stajich J.E."/>
            <person name="Kurbessoian T."/>
        </authorList>
    </citation>
    <scope>NUCLEOTIDE SEQUENCE</scope>
    <source>
        <strain evidence="2">UHER 2000/2452</strain>
    </source>
</reference>
<evidence type="ECO:0000313" key="3">
    <source>
        <dbReference type="Proteomes" id="UP000757435"/>
    </source>
</evidence>
<proteinExistence type="predicted"/>
<name>A0A951Q864_9CYAN</name>
<dbReference type="AlphaFoldDB" id="A0A951Q864"/>
<keyword evidence="1" id="KW-0472">Membrane</keyword>
<gene>
    <name evidence="2" type="ORF">KME15_00925</name>
</gene>
<protein>
    <submittedName>
        <fullName evidence="2">Uncharacterized protein</fullName>
    </submittedName>
</protein>
<dbReference type="Proteomes" id="UP000757435">
    <property type="component" value="Unassembled WGS sequence"/>
</dbReference>